<evidence type="ECO:0000256" key="2">
    <source>
        <dbReference type="ARBA" id="ARBA00022729"/>
    </source>
</evidence>
<keyword evidence="6" id="KW-0961">Cell wall biogenesis/degradation</keyword>
<evidence type="ECO:0000256" key="7">
    <source>
        <dbReference type="RuleBase" id="RU004016"/>
    </source>
</evidence>
<keyword evidence="2" id="KW-0732">Signal</keyword>
<dbReference type="InterPro" id="IPR018044">
    <property type="entry name" value="Peptidase_S11"/>
</dbReference>
<comment type="similarity">
    <text evidence="1 7">Belongs to the peptidase S11 family.</text>
</comment>
<reference evidence="9 10" key="1">
    <citation type="submission" date="2021-03" db="EMBL/GenBank/DDBJ databases">
        <title>The first data on the complete genome of the tetrodotoxin-producing bacterium.</title>
        <authorList>
            <person name="Melnikova D.I."/>
            <person name="Nijland R."/>
            <person name="Magarlamov T.Y."/>
        </authorList>
    </citation>
    <scope>NUCLEOTIDE SEQUENCE [LARGE SCALE GENOMIC DNA]</scope>
    <source>
        <strain evidence="9 10">1839</strain>
    </source>
</reference>
<keyword evidence="10" id="KW-1185">Reference proteome</keyword>
<keyword evidence="9" id="KW-0645">Protease</keyword>
<keyword evidence="5" id="KW-0573">Peptidoglycan synthesis</keyword>
<dbReference type="Gene3D" id="3.40.710.10">
    <property type="entry name" value="DD-peptidase/beta-lactamase superfamily"/>
    <property type="match status" value="1"/>
</dbReference>
<organism evidence="9 10">
    <name type="scientific">Cytobacillus gottheilii</name>
    <dbReference type="NCBI Taxonomy" id="859144"/>
    <lineage>
        <taxon>Bacteria</taxon>
        <taxon>Bacillati</taxon>
        <taxon>Bacillota</taxon>
        <taxon>Bacilli</taxon>
        <taxon>Bacillales</taxon>
        <taxon>Bacillaceae</taxon>
        <taxon>Cytobacillus</taxon>
    </lineage>
</organism>
<name>A0ABX8FEW2_9BACI</name>
<dbReference type="EMBL" id="CP071709">
    <property type="protein sequence ID" value="QVY62540.1"/>
    <property type="molecule type" value="Genomic_DNA"/>
</dbReference>
<dbReference type="RefSeq" id="WP_214477990.1">
    <property type="nucleotide sequence ID" value="NZ_CP071709.1"/>
</dbReference>
<protein>
    <submittedName>
        <fullName evidence="9">D-alanyl-D-alanine carboxypeptidase</fullName>
    </submittedName>
</protein>
<dbReference type="PANTHER" id="PTHR21581">
    <property type="entry name" value="D-ALANYL-D-ALANINE CARBOXYPEPTIDASE"/>
    <property type="match status" value="1"/>
</dbReference>
<evidence type="ECO:0000313" key="10">
    <source>
        <dbReference type="Proteomes" id="UP000679247"/>
    </source>
</evidence>
<evidence type="ECO:0000256" key="1">
    <source>
        <dbReference type="ARBA" id="ARBA00007164"/>
    </source>
</evidence>
<feature type="domain" description="Peptidase S11 D-alanyl-D-alanine carboxypeptidase A N-terminal" evidence="8">
    <location>
        <begin position="58"/>
        <end position="294"/>
    </location>
</feature>
<evidence type="ECO:0000259" key="8">
    <source>
        <dbReference type="Pfam" id="PF00768"/>
    </source>
</evidence>
<dbReference type="InterPro" id="IPR001967">
    <property type="entry name" value="Peptidase_S11_N"/>
</dbReference>
<dbReference type="PANTHER" id="PTHR21581:SF33">
    <property type="entry name" value="D-ALANYL-D-ALANINE CARBOXYPEPTIDASE DACB"/>
    <property type="match status" value="1"/>
</dbReference>
<keyword evidence="3" id="KW-0378">Hydrolase</keyword>
<dbReference type="Pfam" id="PF00768">
    <property type="entry name" value="Peptidase_S11"/>
    <property type="match status" value="1"/>
</dbReference>
<dbReference type="PRINTS" id="PR00725">
    <property type="entry name" value="DADACBPTASE1"/>
</dbReference>
<dbReference type="GO" id="GO:0004180">
    <property type="term" value="F:carboxypeptidase activity"/>
    <property type="evidence" value="ECO:0007669"/>
    <property type="project" value="UniProtKB-KW"/>
</dbReference>
<evidence type="ECO:0000256" key="5">
    <source>
        <dbReference type="ARBA" id="ARBA00022984"/>
    </source>
</evidence>
<evidence type="ECO:0000256" key="3">
    <source>
        <dbReference type="ARBA" id="ARBA00022801"/>
    </source>
</evidence>
<proteinExistence type="inferred from homology"/>
<gene>
    <name evidence="9" type="ORF">J1899_05580</name>
</gene>
<keyword evidence="9" id="KW-0121">Carboxypeptidase</keyword>
<accession>A0ABX8FEW2</accession>
<sequence>MTKKIIVSITGLIVLFLLINPAFRLESIQLIEHSDKELIGVEKVVDKNNRLLHERELEENIASENVYLLRLDQNKVLYQKQPQEEISIASLTKIMTTLVAIEQLEEIHVPVKVSQEMFSKLYEENLSVAGFLPNESVRAIDLLYGVMLPSGADSALALAQHLAGSEDNFVKRMNEKAKTLNMNHTSFSNVTGNDQANHYSTAEDIAILLKEALQNHTFKEIFTSERHSTASTSLRTEGITMHSTMFQMLSDQTIDSSIQIEGGKTGYTSGAGLCLASYAIINDVEYILITAGAEGSNKTPPYHIMDAILVYESLLSYQQI</sequence>
<evidence type="ECO:0000256" key="4">
    <source>
        <dbReference type="ARBA" id="ARBA00022960"/>
    </source>
</evidence>
<keyword evidence="4" id="KW-0133">Cell shape</keyword>
<evidence type="ECO:0000313" key="9">
    <source>
        <dbReference type="EMBL" id="QVY62540.1"/>
    </source>
</evidence>
<dbReference type="SUPFAM" id="SSF56601">
    <property type="entry name" value="beta-lactamase/transpeptidase-like"/>
    <property type="match status" value="1"/>
</dbReference>
<evidence type="ECO:0000256" key="6">
    <source>
        <dbReference type="ARBA" id="ARBA00023316"/>
    </source>
</evidence>
<dbReference type="InterPro" id="IPR012338">
    <property type="entry name" value="Beta-lactam/transpept-like"/>
</dbReference>
<dbReference type="Proteomes" id="UP000679247">
    <property type="component" value="Chromosome"/>
</dbReference>